<dbReference type="InParanoid" id="G8ZYF3"/>
<name>G8ZYF3_TORDE</name>
<dbReference type="EMBL" id="HE616748">
    <property type="protein sequence ID" value="CCE93428.1"/>
    <property type="molecule type" value="Genomic_DNA"/>
</dbReference>
<accession>G8ZYF3</accession>
<organism evidence="2 3">
    <name type="scientific">Torulaspora delbrueckii</name>
    <name type="common">Yeast</name>
    <name type="synonym">Candida colliculosa</name>
    <dbReference type="NCBI Taxonomy" id="4950"/>
    <lineage>
        <taxon>Eukaryota</taxon>
        <taxon>Fungi</taxon>
        <taxon>Dikarya</taxon>
        <taxon>Ascomycota</taxon>
        <taxon>Saccharomycotina</taxon>
        <taxon>Saccharomycetes</taxon>
        <taxon>Saccharomycetales</taxon>
        <taxon>Saccharomycetaceae</taxon>
        <taxon>Torulaspora</taxon>
    </lineage>
</organism>
<evidence type="ECO:0008006" key="4">
    <source>
        <dbReference type="Google" id="ProtNLM"/>
    </source>
</evidence>
<dbReference type="AlphaFoldDB" id="G8ZYF3"/>
<evidence type="ECO:0000313" key="2">
    <source>
        <dbReference type="EMBL" id="CCE93428.1"/>
    </source>
</evidence>
<sequence length="186" mass="20105">MPGDLPTYEEVLKEDAQRVQSSQSAPAPTSPPPRPARPARPSSSKPTGQLPRPTHPAAPAQPNLPWRYPHGYHCSKCNNSGYKLKNGRSCKSCWRRFAPPNNSNSVPALTYGRSYPSSSYGIRPMFQGSAPIAQPYNSMGQPIVVSPGDPRLGGVLCGECRGTGRVTFLFDEDICPLCRGIGRLVA</sequence>
<protein>
    <recommendedName>
        <fullName evidence="4">Proline-rich protein HUA1</fullName>
    </recommendedName>
</protein>
<dbReference type="GeneID" id="11504407"/>
<feature type="compositionally biased region" description="Pro residues" evidence="1">
    <location>
        <begin position="28"/>
        <end position="38"/>
    </location>
</feature>
<reference evidence="2 3" key="1">
    <citation type="journal article" date="2011" name="Proc. Natl. Acad. Sci. U.S.A.">
        <title>Evolutionary erosion of yeast sex chromosomes by mating-type switching accidents.</title>
        <authorList>
            <person name="Gordon J.L."/>
            <person name="Armisen D."/>
            <person name="Proux-Wera E."/>
            <person name="Oheigeartaigh S.S."/>
            <person name="Byrne K.P."/>
            <person name="Wolfe K.H."/>
        </authorList>
    </citation>
    <scope>NUCLEOTIDE SEQUENCE [LARGE SCALE GENOMIC DNA]</scope>
    <source>
        <strain evidence="3">ATCC 10662 / CBS 1146 / NBRC 0425 / NCYC 2629 / NRRL Y-866</strain>
    </source>
</reference>
<dbReference type="Gene3D" id="6.20.20.10">
    <property type="match status" value="1"/>
</dbReference>
<dbReference type="PANTHER" id="PTHR28031:SF1">
    <property type="entry name" value="PROLINE-RICH PROTEIN HUA1"/>
    <property type="match status" value="1"/>
</dbReference>
<evidence type="ECO:0000313" key="3">
    <source>
        <dbReference type="Proteomes" id="UP000005627"/>
    </source>
</evidence>
<dbReference type="eggNOG" id="ENOG502S12N">
    <property type="taxonomic scope" value="Eukaryota"/>
</dbReference>
<dbReference type="KEGG" id="tdl:TDEL_0G00610"/>
<dbReference type="OrthoDB" id="2405700at2759"/>
<dbReference type="GO" id="GO:0005737">
    <property type="term" value="C:cytoplasm"/>
    <property type="evidence" value="ECO:0007669"/>
    <property type="project" value="EnsemblFungi"/>
</dbReference>
<dbReference type="Proteomes" id="UP000005627">
    <property type="component" value="Chromosome 7"/>
</dbReference>
<proteinExistence type="predicted"/>
<gene>
    <name evidence="2" type="primary">TDEL0G00610</name>
    <name evidence="2" type="ORF">TDEL_0G00610</name>
</gene>
<evidence type="ECO:0000256" key="1">
    <source>
        <dbReference type="SAM" id="MobiDB-lite"/>
    </source>
</evidence>
<dbReference type="HOGENOM" id="CLU_078573_1_0_1"/>
<dbReference type="STRING" id="1076872.G8ZYF3"/>
<dbReference type="FunCoup" id="G8ZYF3">
    <property type="interactions" value="65"/>
</dbReference>
<dbReference type="InterPro" id="IPR038910">
    <property type="entry name" value="Hua1-like"/>
</dbReference>
<feature type="region of interest" description="Disordered" evidence="1">
    <location>
        <begin position="1"/>
        <end position="64"/>
    </location>
</feature>
<dbReference type="RefSeq" id="XP_003682639.1">
    <property type="nucleotide sequence ID" value="XM_003682591.1"/>
</dbReference>
<keyword evidence="3" id="KW-1185">Reference proteome</keyword>
<dbReference type="PANTHER" id="PTHR28031">
    <property type="entry name" value="PROLINE-RICH PROTEIN HUA1"/>
    <property type="match status" value="1"/>
</dbReference>